<dbReference type="InterPro" id="IPR036388">
    <property type="entry name" value="WH-like_DNA-bd_sf"/>
</dbReference>
<dbReference type="InterPro" id="IPR051917">
    <property type="entry name" value="Transposase-Integrase"/>
</dbReference>
<dbReference type="Pfam" id="PF12802">
    <property type="entry name" value="MarR_2"/>
    <property type="match status" value="1"/>
</dbReference>
<gene>
    <name evidence="3" type="ORF">FKR81_25910</name>
</gene>
<evidence type="ECO:0000259" key="2">
    <source>
        <dbReference type="SMART" id="SM00347"/>
    </source>
</evidence>
<dbReference type="InterPro" id="IPR025246">
    <property type="entry name" value="IS30-like_HTH"/>
</dbReference>
<dbReference type="SMART" id="SM00347">
    <property type="entry name" value="HTH_MARR"/>
    <property type="match status" value="1"/>
</dbReference>
<dbReference type="EMBL" id="VOBR01000017">
    <property type="protein sequence ID" value="TWP49107.1"/>
    <property type="molecule type" value="Genomic_DNA"/>
</dbReference>
<dbReference type="GO" id="GO:0003700">
    <property type="term" value="F:DNA-binding transcription factor activity"/>
    <property type="evidence" value="ECO:0007669"/>
    <property type="project" value="InterPro"/>
</dbReference>
<dbReference type="InterPro" id="IPR000835">
    <property type="entry name" value="HTH_MarR-typ"/>
</dbReference>
<evidence type="ECO:0000256" key="1">
    <source>
        <dbReference type="SAM" id="MobiDB-lite"/>
    </source>
</evidence>
<dbReference type="InterPro" id="IPR011991">
    <property type="entry name" value="ArsR-like_HTH"/>
</dbReference>
<dbReference type="Proteomes" id="UP000316639">
    <property type="component" value="Unassembled WGS sequence"/>
</dbReference>
<dbReference type="AlphaFoldDB" id="A0A563EQQ0"/>
<feature type="region of interest" description="Disordered" evidence="1">
    <location>
        <begin position="55"/>
        <end position="74"/>
    </location>
</feature>
<dbReference type="RefSeq" id="WP_146355340.1">
    <property type="nucleotide sequence ID" value="NZ_VOBR01000017.1"/>
</dbReference>
<keyword evidence="4" id="KW-1185">Reference proteome</keyword>
<reference evidence="3 4" key="1">
    <citation type="submission" date="2019-07" db="EMBL/GenBank/DDBJ databases">
        <title>Lentzea xizangensis sp. nov., isolated from Qinghai-Tibetan Plateau Soils.</title>
        <authorList>
            <person name="Huang J."/>
        </authorList>
    </citation>
    <scope>NUCLEOTIDE SEQUENCE [LARGE SCALE GENOMIC DNA]</scope>
    <source>
        <strain evidence="3 4">FXJ1.1311</strain>
    </source>
</reference>
<organism evidence="3 4">
    <name type="scientific">Lentzea tibetensis</name>
    <dbReference type="NCBI Taxonomy" id="2591470"/>
    <lineage>
        <taxon>Bacteria</taxon>
        <taxon>Bacillati</taxon>
        <taxon>Actinomycetota</taxon>
        <taxon>Actinomycetes</taxon>
        <taxon>Pseudonocardiales</taxon>
        <taxon>Pseudonocardiaceae</taxon>
        <taxon>Lentzea</taxon>
    </lineage>
</organism>
<dbReference type="CDD" id="cd00090">
    <property type="entry name" value="HTH_ARSR"/>
    <property type="match status" value="1"/>
</dbReference>
<feature type="domain" description="HTH marR-type" evidence="2">
    <location>
        <begin position="89"/>
        <end position="196"/>
    </location>
</feature>
<dbReference type="PANTHER" id="PTHR10948">
    <property type="entry name" value="TRANSPOSASE"/>
    <property type="match status" value="1"/>
</dbReference>
<dbReference type="GO" id="GO:0004803">
    <property type="term" value="F:transposase activity"/>
    <property type="evidence" value="ECO:0007669"/>
    <property type="project" value="TreeGrafter"/>
</dbReference>
<proteinExistence type="predicted"/>
<dbReference type="PANTHER" id="PTHR10948:SF23">
    <property type="entry name" value="TRANSPOSASE INSI FOR INSERTION SEQUENCE ELEMENT IS30A-RELATED"/>
    <property type="match status" value="1"/>
</dbReference>
<dbReference type="GO" id="GO:0005829">
    <property type="term" value="C:cytosol"/>
    <property type="evidence" value="ECO:0007669"/>
    <property type="project" value="TreeGrafter"/>
</dbReference>
<dbReference type="GO" id="GO:0032196">
    <property type="term" value="P:transposition"/>
    <property type="evidence" value="ECO:0007669"/>
    <property type="project" value="TreeGrafter"/>
</dbReference>
<comment type="caution">
    <text evidence="3">The sequence shown here is derived from an EMBL/GenBank/DDBJ whole genome shotgun (WGS) entry which is preliminary data.</text>
</comment>
<dbReference type="OrthoDB" id="4823987at2"/>
<dbReference type="Pfam" id="PF13936">
    <property type="entry name" value="HTH_38"/>
    <property type="match status" value="1"/>
</dbReference>
<dbReference type="InterPro" id="IPR036390">
    <property type="entry name" value="WH_DNA-bd_sf"/>
</dbReference>
<protein>
    <submittedName>
        <fullName evidence="3">Helix-turn-helix domain-containing protein</fullName>
    </submittedName>
</protein>
<dbReference type="Gene3D" id="1.10.10.10">
    <property type="entry name" value="Winged helix-like DNA-binding domain superfamily/Winged helix DNA-binding domain"/>
    <property type="match status" value="1"/>
</dbReference>
<accession>A0A563EQQ0</accession>
<sequence>MPGGRLTRQDRQRIATGLREGLGYAEIARRLQRPTSTVSREVSRNGGIYAYRADRAQQASSKRAHRRVTAPRVEEMSGPEQAFVARLVELMVDTGIPRTAARVLTCIYVTESGSMTAAELSQRLGVSPASISKAVSMLVAMDLIGRSRDPRTRREHYVVGADVWFQAWQSSTRMNFKWADAGREGAALFGATPAGERLDLMGRFFERISQDMVDAGEKWWAELRGDGAAR</sequence>
<evidence type="ECO:0000313" key="4">
    <source>
        <dbReference type="Proteomes" id="UP000316639"/>
    </source>
</evidence>
<name>A0A563EQQ0_9PSEU</name>
<dbReference type="SUPFAM" id="SSF46785">
    <property type="entry name" value="Winged helix' DNA-binding domain"/>
    <property type="match status" value="1"/>
</dbReference>
<evidence type="ECO:0000313" key="3">
    <source>
        <dbReference type="EMBL" id="TWP49107.1"/>
    </source>
</evidence>